<name>A0A3L8DPK1_OOCBI</name>
<comment type="caution">
    <text evidence="2">The sequence shown here is derived from an EMBL/GenBank/DDBJ whole genome shotgun (WGS) entry which is preliminary data.</text>
</comment>
<dbReference type="Pfam" id="PF22936">
    <property type="entry name" value="Pol_BBD"/>
    <property type="match status" value="1"/>
</dbReference>
<dbReference type="OrthoDB" id="7555369at2759"/>
<reference evidence="2" key="1">
    <citation type="journal article" date="2018" name="Genome Res.">
        <title>The genomic architecture and molecular evolution of ant odorant receptors.</title>
        <authorList>
            <person name="McKenzie S.K."/>
            <person name="Kronauer D.J.C."/>
        </authorList>
    </citation>
    <scope>NUCLEOTIDE SEQUENCE [LARGE SCALE GENOMIC DNA]</scope>
    <source>
        <strain evidence="2">Clonal line C1</strain>
    </source>
</reference>
<proteinExistence type="predicted"/>
<dbReference type="InterPro" id="IPR054722">
    <property type="entry name" value="PolX-like_BBD"/>
</dbReference>
<evidence type="ECO:0000259" key="1">
    <source>
        <dbReference type="Pfam" id="PF22936"/>
    </source>
</evidence>
<sequence length="264" mass="29554">MVGALLLSGLPEYKPKIMGLENSGLAITEDTLKIKLLQEDVLRTFLVLLCYLGGWYLDSYATSHMSQRSDWMSNKETYEASVLTANNEKVEVLGKGSIAIKNGTDTEVIKVEDVLTAILCDPGTWYEIKMANTSGLHEKLEGRENFASWKFAMQTLLESEDLWDLREIGIDISEEMVGALLLSGLPEYKPKIMGLENSGLAITEDTLKIKLLQEVKMVNEIKEEAEKTAMYSKAKQFENRNKVNVTFSCGKPGHFAAKCRIKDN</sequence>
<organism evidence="2">
    <name type="scientific">Ooceraea biroi</name>
    <name type="common">Clonal raider ant</name>
    <name type="synonym">Cerapachys biroi</name>
    <dbReference type="NCBI Taxonomy" id="2015173"/>
    <lineage>
        <taxon>Eukaryota</taxon>
        <taxon>Metazoa</taxon>
        <taxon>Ecdysozoa</taxon>
        <taxon>Arthropoda</taxon>
        <taxon>Hexapoda</taxon>
        <taxon>Insecta</taxon>
        <taxon>Pterygota</taxon>
        <taxon>Neoptera</taxon>
        <taxon>Endopterygota</taxon>
        <taxon>Hymenoptera</taxon>
        <taxon>Apocrita</taxon>
        <taxon>Aculeata</taxon>
        <taxon>Formicoidea</taxon>
        <taxon>Formicidae</taxon>
        <taxon>Dorylinae</taxon>
        <taxon>Ooceraea</taxon>
    </lineage>
</organism>
<protein>
    <recommendedName>
        <fullName evidence="1">Retrovirus-related Pol polyprotein from transposon TNT 1-94-like beta-barrel domain-containing protein</fullName>
    </recommendedName>
</protein>
<evidence type="ECO:0000313" key="2">
    <source>
        <dbReference type="EMBL" id="RLU22291.1"/>
    </source>
</evidence>
<accession>A0A3L8DPK1</accession>
<feature type="domain" description="Retrovirus-related Pol polyprotein from transposon TNT 1-94-like beta-barrel" evidence="1">
    <location>
        <begin position="55"/>
        <end position="115"/>
    </location>
</feature>
<dbReference type="Proteomes" id="UP000279307">
    <property type="component" value="Chromosome 5"/>
</dbReference>
<gene>
    <name evidence="2" type="ORF">DMN91_004569</name>
</gene>
<dbReference type="EMBL" id="QOIP01000005">
    <property type="protein sequence ID" value="RLU22291.1"/>
    <property type="molecule type" value="Genomic_DNA"/>
</dbReference>
<dbReference type="AlphaFoldDB" id="A0A3L8DPK1"/>
<reference evidence="2" key="2">
    <citation type="submission" date="2018-07" db="EMBL/GenBank/DDBJ databases">
        <authorList>
            <person name="Mckenzie S.K."/>
            <person name="Kronauer D.J.C."/>
        </authorList>
    </citation>
    <scope>NUCLEOTIDE SEQUENCE</scope>
    <source>
        <strain evidence="2">Clonal line C1</strain>
    </source>
</reference>